<sequence length="65" mass="7550">MRSSLVLCRKVRRDAPYVAGWQRGQPKSCGRTDCRSNIARLTGTVALPEHFIRELLRTSSWRNKY</sequence>
<name>A0A517ZXM6_9PLAN</name>
<accession>A0A517ZXM6</accession>
<protein>
    <submittedName>
        <fullName evidence="1">Uncharacterized protein</fullName>
    </submittedName>
</protein>
<dbReference type="KEGG" id="sdyn:Mal52_57570"/>
<evidence type="ECO:0000313" key="1">
    <source>
        <dbReference type="EMBL" id="QDU47229.1"/>
    </source>
</evidence>
<dbReference type="Proteomes" id="UP000319383">
    <property type="component" value="Chromosome"/>
</dbReference>
<reference evidence="1 2" key="1">
    <citation type="submission" date="2019-02" db="EMBL/GenBank/DDBJ databases">
        <title>Deep-cultivation of Planctomycetes and their phenomic and genomic characterization uncovers novel biology.</title>
        <authorList>
            <person name="Wiegand S."/>
            <person name="Jogler M."/>
            <person name="Boedeker C."/>
            <person name="Pinto D."/>
            <person name="Vollmers J."/>
            <person name="Rivas-Marin E."/>
            <person name="Kohn T."/>
            <person name="Peeters S.H."/>
            <person name="Heuer A."/>
            <person name="Rast P."/>
            <person name="Oberbeckmann S."/>
            <person name="Bunk B."/>
            <person name="Jeske O."/>
            <person name="Meyerdierks A."/>
            <person name="Storesund J.E."/>
            <person name="Kallscheuer N."/>
            <person name="Luecker S."/>
            <person name="Lage O.M."/>
            <person name="Pohl T."/>
            <person name="Merkel B.J."/>
            <person name="Hornburger P."/>
            <person name="Mueller R.-W."/>
            <person name="Bruemmer F."/>
            <person name="Labrenz M."/>
            <person name="Spormann A.M."/>
            <person name="Op den Camp H."/>
            <person name="Overmann J."/>
            <person name="Amann R."/>
            <person name="Jetten M.S.M."/>
            <person name="Mascher T."/>
            <person name="Medema M.H."/>
            <person name="Devos D.P."/>
            <person name="Kaster A.-K."/>
            <person name="Ovreas L."/>
            <person name="Rohde M."/>
            <person name="Galperin M.Y."/>
            <person name="Jogler C."/>
        </authorList>
    </citation>
    <scope>NUCLEOTIDE SEQUENCE [LARGE SCALE GENOMIC DNA]</scope>
    <source>
        <strain evidence="1 2">Mal52</strain>
    </source>
</reference>
<proteinExistence type="predicted"/>
<evidence type="ECO:0000313" key="2">
    <source>
        <dbReference type="Proteomes" id="UP000319383"/>
    </source>
</evidence>
<keyword evidence="2" id="KW-1185">Reference proteome</keyword>
<dbReference type="EMBL" id="CP036276">
    <property type="protein sequence ID" value="QDU47229.1"/>
    <property type="molecule type" value="Genomic_DNA"/>
</dbReference>
<dbReference type="AlphaFoldDB" id="A0A517ZXM6"/>
<organism evidence="1 2">
    <name type="scientific">Symmachiella dynata</name>
    <dbReference type="NCBI Taxonomy" id="2527995"/>
    <lineage>
        <taxon>Bacteria</taxon>
        <taxon>Pseudomonadati</taxon>
        <taxon>Planctomycetota</taxon>
        <taxon>Planctomycetia</taxon>
        <taxon>Planctomycetales</taxon>
        <taxon>Planctomycetaceae</taxon>
        <taxon>Symmachiella</taxon>
    </lineage>
</organism>
<gene>
    <name evidence="1" type="ORF">Mal52_57570</name>
</gene>